<evidence type="ECO:0000313" key="1">
    <source>
        <dbReference type="EMBL" id="SVE50566.1"/>
    </source>
</evidence>
<name>A0A383E177_9ZZZZ</name>
<accession>A0A383E177</accession>
<reference evidence="1" key="1">
    <citation type="submission" date="2018-05" db="EMBL/GenBank/DDBJ databases">
        <authorList>
            <person name="Lanie J.A."/>
            <person name="Ng W.-L."/>
            <person name="Kazmierczak K.M."/>
            <person name="Andrzejewski T.M."/>
            <person name="Davidsen T.M."/>
            <person name="Wayne K.J."/>
            <person name="Tettelin H."/>
            <person name="Glass J.I."/>
            <person name="Rusch D."/>
            <person name="Podicherti R."/>
            <person name="Tsui H.-C.T."/>
            <person name="Winkler M.E."/>
        </authorList>
    </citation>
    <scope>NUCLEOTIDE SEQUENCE</scope>
</reference>
<dbReference type="EMBL" id="UINC01221989">
    <property type="protein sequence ID" value="SVE50566.1"/>
    <property type="molecule type" value="Genomic_DNA"/>
</dbReference>
<feature type="non-terminal residue" evidence="1">
    <location>
        <position position="26"/>
    </location>
</feature>
<sequence length="26" mass="2699">MKANCIFLLACVASIQVVAVPPPDKA</sequence>
<proteinExistence type="predicted"/>
<dbReference type="AlphaFoldDB" id="A0A383E177"/>
<organism evidence="1">
    <name type="scientific">marine metagenome</name>
    <dbReference type="NCBI Taxonomy" id="408172"/>
    <lineage>
        <taxon>unclassified sequences</taxon>
        <taxon>metagenomes</taxon>
        <taxon>ecological metagenomes</taxon>
    </lineage>
</organism>
<protein>
    <submittedName>
        <fullName evidence="1">Uncharacterized protein</fullName>
    </submittedName>
</protein>
<gene>
    <name evidence="1" type="ORF">METZ01_LOCUS503420</name>
</gene>